<keyword evidence="3" id="KW-1185">Reference proteome</keyword>
<dbReference type="InterPro" id="IPR050797">
    <property type="entry name" value="Carb_Metab_Trans_Reg"/>
</dbReference>
<gene>
    <name evidence="2" type="ORF">DM02DRAFT_646106</name>
</gene>
<evidence type="ECO:0000313" key="2">
    <source>
        <dbReference type="EMBL" id="PVH94107.1"/>
    </source>
</evidence>
<keyword evidence="1" id="KW-0539">Nucleus</keyword>
<organism evidence="2 3">
    <name type="scientific">Periconia macrospinosa</name>
    <dbReference type="NCBI Taxonomy" id="97972"/>
    <lineage>
        <taxon>Eukaryota</taxon>
        <taxon>Fungi</taxon>
        <taxon>Dikarya</taxon>
        <taxon>Ascomycota</taxon>
        <taxon>Pezizomycotina</taxon>
        <taxon>Dothideomycetes</taxon>
        <taxon>Pleosporomycetidae</taxon>
        <taxon>Pleosporales</taxon>
        <taxon>Massarineae</taxon>
        <taxon>Periconiaceae</taxon>
        <taxon>Periconia</taxon>
    </lineage>
</organism>
<name>A0A2V1D7K1_9PLEO</name>
<protein>
    <recommendedName>
        <fullName evidence="4">Zn(2)-C6 fungal-type domain-containing protein</fullName>
    </recommendedName>
</protein>
<evidence type="ECO:0008006" key="4">
    <source>
        <dbReference type="Google" id="ProtNLM"/>
    </source>
</evidence>
<dbReference type="STRING" id="97972.A0A2V1D7K1"/>
<evidence type="ECO:0000256" key="1">
    <source>
        <dbReference type="ARBA" id="ARBA00023242"/>
    </source>
</evidence>
<dbReference type="Proteomes" id="UP000244855">
    <property type="component" value="Unassembled WGS sequence"/>
</dbReference>
<dbReference type="EMBL" id="KZ805550">
    <property type="protein sequence ID" value="PVH94107.1"/>
    <property type="molecule type" value="Genomic_DNA"/>
</dbReference>
<evidence type="ECO:0000313" key="3">
    <source>
        <dbReference type="Proteomes" id="UP000244855"/>
    </source>
</evidence>
<dbReference type="PANTHER" id="PTHR31668:SF20">
    <property type="entry name" value="ZN(II)2CYS6 TRANSCRIPTION FACTOR (EUROFUNG)"/>
    <property type="match status" value="1"/>
</dbReference>
<dbReference type="AlphaFoldDB" id="A0A2V1D7K1"/>
<dbReference type="OrthoDB" id="4132249at2759"/>
<sequence length="289" mass="31515">MPSWACLSRCYRCKVKCISKGTNFCKNCVLAGLAYTYNAIPQKKGLKGNRVKVLSELRENQGNAQLTTVGTFARILGLLPISLIKSCLEFFFANHSTEAYCIIVALYAYVIIQANIIVPPELLPRSKMAQLLNISIGHILVEEAIRQLCVSQSSVSSVAADNSMTFTYPIKISRDLLSITHQFLQRAMEVYSIGLTEKLFDIACCLTDVVACIPFPPDTFALSPQDCTYYLYLIAKVSEVLPNLPLPPLGSGLGLAPSSFGAVPSNIGNDLSSLTLATSPSYLSTELIR</sequence>
<proteinExistence type="predicted"/>
<dbReference type="PANTHER" id="PTHR31668">
    <property type="entry name" value="GLUCOSE TRANSPORT TRANSCRIPTION REGULATOR RGT1-RELATED-RELATED"/>
    <property type="match status" value="1"/>
</dbReference>
<reference evidence="2 3" key="1">
    <citation type="journal article" date="2018" name="Sci. Rep.">
        <title>Comparative genomics provides insights into the lifestyle and reveals functional heterogeneity of dark septate endophytic fungi.</title>
        <authorList>
            <person name="Knapp D.G."/>
            <person name="Nemeth J.B."/>
            <person name="Barry K."/>
            <person name="Hainaut M."/>
            <person name="Henrissat B."/>
            <person name="Johnson J."/>
            <person name="Kuo A."/>
            <person name="Lim J.H.P."/>
            <person name="Lipzen A."/>
            <person name="Nolan M."/>
            <person name="Ohm R.A."/>
            <person name="Tamas L."/>
            <person name="Grigoriev I.V."/>
            <person name="Spatafora J.W."/>
            <person name="Nagy L.G."/>
            <person name="Kovacs G.M."/>
        </authorList>
    </citation>
    <scope>NUCLEOTIDE SEQUENCE [LARGE SCALE GENOMIC DNA]</scope>
    <source>
        <strain evidence="2 3">DSE2036</strain>
    </source>
</reference>
<accession>A0A2V1D7K1</accession>